<evidence type="ECO:0000313" key="12">
    <source>
        <dbReference type="EMBL" id="KAH9413497.1"/>
    </source>
</evidence>
<evidence type="ECO:0000256" key="4">
    <source>
        <dbReference type="ARBA" id="ARBA00022787"/>
    </source>
</evidence>
<dbReference type="Pfam" id="PF17171">
    <property type="entry name" value="GST_C_6"/>
    <property type="match status" value="1"/>
</dbReference>
<comment type="subcellular location">
    <subcellularLocation>
        <location evidence="1">Mitochondrion outer membrane</location>
    </subcellularLocation>
</comment>
<keyword evidence="7 9" id="KW-0472">Membrane</keyword>
<feature type="domain" description="Mitochondrial outer membrane transport complex Sam37/metaxin N-terminal" evidence="10">
    <location>
        <begin position="24"/>
        <end position="144"/>
    </location>
</feature>
<dbReference type="Proteomes" id="UP000887458">
    <property type="component" value="Unassembled WGS sequence"/>
</dbReference>
<evidence type="ECO:0000256" key="5">
    <source>
        <dbReference type="ARBA" id="ARBA00022927"/>
    </source>
</evidence>
<feature type="domain" description="Metaxin glutathione S-transferase" evidence="11">
    <location>
        <begin position="177"/>
        <end position="240"/>
    </location>
</feature>
<evidence type="ECO:0000313" key="13">
    <source>
        <dbReference type="Proteomes" id="UP000887458"/>
    </source>
</evidence>
<feature type="region of interest" description="Disordered" evidence="8">
    <location>
        <begin position="308"/>
        <end position="337"/>
    </location>
</feature>
<dbReference type="InterPro" id="IPR050931">
    <property type="entry name" value="Mito_Protein_Transport_Metaxin"/>
</dbReference>
<dbReference type="InterPro" id="IPR036282">
    <property type="entry name" value="Glutathione-S-Trfase_C_sf"/>
</dbReference>
<evidence type="ECO:0000259" key="10">
    <source>
        <dbReference type="Pfam" id="PF10568"/>
    </source>
</evidence>
<keyword evidence="6" id="KW-0496">Mitochondrion</keyword>
<reference evidence="12 13" key="2">
    <citation type="journal article" date="2022" name="Mol. Biol. Evol.">
        <title>Comparative Genomics Reveals Insights into the Divergent Evolution of Astigmatic Mites and Household Pest Adaptations.</title>
        <authorList>
            <person name="Xiong Q."/>
            <person name="Wan A.T."/>
            <person name="Liu X."/>
            <person name="Fung C.S."/>
            <person name="Xiao X."/>
            <person name="Malainual N."/>
            <person name="Hou J."/>
            <person name="Wang L."/>
            <person name="Wang M."/>
            <person name="Yang K.Y."/>
            <person name="Cui Y."/>
            <person name="Leung E.L."/>
            <person name="Nong W."/>
            <person name="Shin S.K."/>
            <person name="Au S.W."/>
            <person name="Jeong K.Y."/>
            <person name="Chew F.T."/>
            <person name="Hui J.H."/>
            <person name="Leung T.F."/>
            <person name="Tungtrongchitr A."/>
            <person name="Zhong N."/>
            <person name="Liu Z."/>
            <person name="Tsui S.K."/>
        </authorList>
    </citation>
    <scope>NUCLEOTIDE SEQUENCE [LARGE SCALE GENOMIC DNA]</scope>
    <source>
        <strain evidence="12">Derp</strain>
    </source>
</reference>
<dbReference type="SUPFAM" id="SSF47616">
    <property type="entry name" value="GST C-terminal domain-like"/>
    <property type="match status" value="1"/>
</dbReference>
<comment type="caution">
    <text evidence="12">The sequence shown here is derived from an EMBL/GenBank/DDBJ whole genome shotgun (WGS) entry which is preliminary data.</text>
</comment>
<feature type="transmembrane region" description="Helical" evidence="9">
    <location>
        <begin position="281"/>
        <end position="303"/>
    </location>
</feature>
<evidence type="ECO:0000256" key="7">
    <source>
        <dbReference type="ARBA" id="ARBA00023136"/>
    </source>
</evidence>
<dbReference type="PANTHER" id="PTHR12289">
    <property type="entry name" value="METAXIN RELATED"/>
    <property type="match status" value="1"/>
</dbReference>
<evidence type="ECO:0000256" key="9">
    <source>
        <dbReference type="SAM" id="Phobius"/>
    </source>
</evidence>
<evidence type="ECO:0000259" key="11">
    <source>
        <dbReference type="Pfam" id="PF17171"/>
    </source>
</evidence>
<gene>
    <name evidence="12" type="primary">MTX1</name>
    <name evidence="12" type="ORF">DERP_007975</name>
</gene>
<evidence type="ECO:0000256" key="8">
    <source>
        <dbReference type="SAM" id="MobiDB-lite"/>
    </source>
</evidence>
<dbReference type="EMBL" id="NJHN03000121">
    <property type="protein sequence ID" value="KAH9413497.1"/>
    <property type="molecule type" value="Genomic_DNA"/>
</dbReference>
<evidence type="ECO:0000256" key="1">
    <source>
        <dbReference type="ARBA" id="ARBA00004294"/>
    </source>
</evidence>
<evidence type="ECO:0000256" key="3">
    <source>
        <dbReference type="ARBA" id="ARBA00022448"/>
    </source>
</evidence>
<protein>
    <submittedName>
        <fullName evidence="12">Metaxin 1</fullName>
    </submittedName>
</protein>
<dbReference type="InterPro" id="IPR019564">
    <property type="entry name" value="Sam37/metaxin_N"/>
</dbReference>
<proteinExistence type="inferred from homology"/>
<dbReference type="Pfam" id="PF10568">
    <property type="entry name" value="Tom37"/>
    <property type="match status" value="1"/>
</dbReference>
<name>A0ABQ8IT45_DERPT</name>
<dbReference type="Gene3D" id="1.20.1050.10">
    <property type="match status" value="1"/>
</dbReference>
<keyword evidence="13" id="KW-1185">Reference proteome</keyword>
<feature type="compositionally biased region" description="Acidic residues" evidence="8">
    <location>
        <begin position="308"/>
        <end position="320"/>
    </location>
</feature>
<keyword evidence="4" id="KW-1000">Mitochondrion outer membrane</keyword>
<keyword evidence="3" id="KW-0813">Transport</keyword>
<keyword evidence="5" id="KW-0653">Protein transport</keyword>
<accession>A0ABQ8IT45</accession>
<dbReference type="InterPro" id="IPR033468">
    <property type="entry name" value="Metaxin_GST"/>
</dbReference>
<sequence>MNQNEFQLNIFSGDFGSPSIHYDSLLAIAYCSLAGIKQLKINLRNDLYYNKLPSLSIDLNETIEGVENVIDHFETINYNSEFVKLNDQHDFDFIGHKCLFENRLEPCLLYFHWYDEENYNENIGRWYAKKAPFPTNFLLPRLLRKESVEKLEKRFPIKILEDDNRSKLIEKKVISDAISCLNSLSTKLENHQYLFGSKPTKIDAYLYTYLTLLSQLPVKKEIIRAHIRSSPNLQQYLDRINQMEYLKQFSSISNGVSSSSSSTTDGIIDQDSYMKIKWTDVMFSGAIAALFMIYYAFSIGIIATSYQDDDDDDDDDEIEEEREHEQEQQQQNNKNKTLNILVMI</sequence>
<evidence type="ECO:0000256" key="6">
    <source>
        <dbReference type="ARBA" id="ARBA00023128"/>
    </source>
</evidence>
<keyword evidence="9" id="KW-1133">Transmembrane helix</keyword>
<evidence type="ECO:0000256" key="2">
    <source>
        <dbReference type="ARBA" id="ARBA00009170"/>
    </source>
</evidence>
<comment type="similarity">
    <text evidence="2">Belongs to the metaxin family.</text>
</comment>
<reference evidence="12 13" key="1">
    <citation type="journal article" date="2018" name="J. Allergy Clin. Immunol.">
        <title>High-quality assembly of Dermatophagoides pteronyssinus genome and transcriptome reveals a wide range of novel allergens.</title>
        <authorList>
            <person name="Liu X.Y."/>
            <person name="Yang K.Y."/>
            <person name="Wang M.Q."/>
            <person name="Kwok J.S."/>
            <person name="Zeng X."/>
            <person name="Yang Z."/>
            <person name="Xiao X.J."/>
            <person name="Lau C.P."/>
            <person name="Li Y."/>
            <person name="Huang Z.M."/>
            <person name="Ba J.G."/>
            <person name="Yim A.K."/>
            <person name="Ouyang C.Y."/>
            <person name="Ngai S.M."/>
            <person name="Chan T.F."/>
            <person name="Leung E.L."/>
            <person name="Liu L."/>
            <person name="Liu Z.G."/>
            <person name="Tsui S.K."/>
        </authorList>
    </citation>
    <scope>NUCLEOTIDE SEQUENCE [LARGE SCALE GENOMIC DNA]</scope>
    <source>
        <strain evidence="12">Derp</strain>
    </source>
</reference>
<dbReference type="PANTHER" id="PTHR12289:SF41">
    <property type="entry name" value="FAILED AXON CONNECTIONS-RELATED"/>
    <property type="match status" value="1"/>
</dbReference>
<organism evidence="12 13">
    <name type="scientific">Dermatophagoides pteronyssinus</name>
    <name type="common">European house dust mite</name>
    <dbReference type="NCBI Taxonomy" id="6956"/>
    <lineage>
        <taxon>Eukaryota</taxon>
        <taxon>Metazoa</taxon>
        <taxon>Ecdysozoa</taxon>
        <taxon>Arthropoda</taxon>
        <taxon>Chelicerata</taxon>
        <taxon>Arachnida</taxon>
        <taxon>Acari</taxon>
        <taxon>Acariformes</taxon>
        <taxon>Sarcoptiformes</taxon>
        <taxon>Astigmata</taxon>
        <taxon>Psoroptidia</taxon>
        <taxon>Analgoidea</taxon>
        <taxon>Pyroglyphidae</taxon>
        <taxon>Dermatophagoidinae</taxon>
        <taxon>Dermatophagoides</taxon>
    </lineage>
</organism>
<keyword evidence="9" id="KW-0812">Transmembrane</keyword>